<keyword evidence="5 7" id="KW-0378">Hydrolase</keyword>
<dbReference type="GO" id="GO:0000287">
    <property type="term" value="F:magnesium ion binding"/>
    <property type="evidence" value="ECO:0007669"/>
    <property type="project" value="InterPro"/>
</dbReference>
<dbReference type="VEuPathDB" id="MicrosporidiaDB:THOM_3117"/>
<keyword evidence="8" id="KW-1185">Reference proteome</keyword>
<reference evidence="7 8" key="1">
    <citation type="journal article" date="2012" name="PLoS Pathog.">
        <title>The genome of the obligate intracellular parasite Trachipleistophora hominis: new insights into microsporidian genome dynamics and reductive evolution.</title>
        <authorList>
            <person name="Heinz E."/>
            <person name="Williams T.A."/>
            <person name="Nakjang S."/>
            <person name="Noel C.J."/>
            <person name="Swan D.C."/>
            <person name="Goldberg A.V."/>
            <person name="Harris S.R."/>
            <person name="Weinmaier T."/>
            <person name="Markert S."/>
            <person name="Becher D."/>
            <person name="Bernhardt J."/>
            <person name="Dagan T."/>
            <person name="Hacker C."/>
            <person name="Lucocq J.M."/>
            <person name="Schweder T."/>
            <person name="Rattei T."/>
            <person name="Hall N."/>
            <person name="Hirt R.P."/>
            <person name="Embley T.M."/>
        </authorList>
    </citation>
    <scope>NUCLEOTIDE SEQUENCE [LARGE SCALE GENOMIC DNA]</scope>
</reference>
<keyword evidence="4" id="KW-0479">Metal-binding</keyword>
<dbReference type="GO" id="GO:0006796">
    <property type="term" value="P:phosphate-containing compound metabolic process"/>
    <property type="evidence" value="ECO:0007669"/>
    <property type="project" value="InterPro"/>
</dbReference>
<evidence type="ECO:0000256" key="1">
    <source>
        <dbReference type="ARBA" id="ARBA00001946"/>
    </source>
</evidence>
<dbReference type="PANTHER" id="PTHR10286">
    <property type="entry name" value="INORGANIC PYROPHOSPHATASE"/>
    <property type="match status" value="1"/>
</dbReference>
<dbReference type="Gene3D" id="3.90.80.10">
    <property type="entry name" value="Inorganic pyrophosphatase"/>
    <property type="match status" value="1"/>
</dbReference>
<proteinExistence type="inferred from homology"/>
<dbReference type="CDD" id="cd00412">
    <property type="entry name" value="pyrophosphatase"/>
    <property type="match status" value="1"/>
</dbReference>
<dbReference type="HOGENOM" id="CLU_040684_0_2_1"/>
<comment type="similarity">
    <text evidence="2">Belongs to the PPase family.</text>
</comment>
<comment type="cofactor">
    <cofactor evidence="1">
        <name>Mg(2+)</name>
        <dbReference type="ChEBI" id="CHEBI:18420"/>
    </cofactor>
</comment>
<dbReference type="SUPFAM" id="SSF50324">
    <property type="entry name" value="Inorganic pyrophosphatase"/>
    <property type="match status" value="1"/>
</dbReference>
<dbReference type="OMA" id="GVWAMID"/>
<protein>
    <recommendedName>
        <fullName evidence="3">inorganic diphosphatase</fullName>
        <ecNumber evidence="3">3.6.1.1</ecNumber>
    </recommendedName>
</protein>
<dbReference type="STRING" id="72359.L7JT90"/>
<dbReference type="AlphaFoldDB" id="L7JT90"/>
<dbReference type="InParanoid" id="L7JT90"/>
<evidence type="ECO:0000256" key="3">
    <source>
        <dbReference type="ARBA" id="ARBA00012146"/>
    </source>
</evidence>
<dbReference type="FunCoup" id="L7JT90">
    <property type="interactions" value="140"/>
</dbReference>
<dbReference type="InterPro" id="IPR036649">
    <property type="entry name" value="Pyrophosphatase_sf"/>
</dbReference>
<sequence length="288" mass="33068">MTANSNTLRMSAYGRRTTGNKYSAQYQVYVTLEDKIISPFHDIPVYADQDHINVVNEIPRFENAKFEINKEKKMNPIMQDVKNGKPRYVANIFPCRGYPWNYGAIPQTWEDPSVKNTNTNCFGDDDPLDVIEVGNVTKEVGEVYVAKIIGCIGLIDSGECDWKIIVIDKRDENAKHVNDVNDLKSTFPGLQNVTYNWFMNYKLADNKPKNSFLDYGELKSKEFAKNIIKECHENWKRLMKIELETSISRVNALQKEHRSVEEIVISDSEGSVEAVPDSLNGYFYVKEE</sequence>
<dbReference type="Pfam" id="PF00719">
    <property type="entry name" value="Pyrophosphatase"/>
    <property type="match status" value="1"/>
</dbReference>
<evidence type="ECO:0000256" key="6">
    <source>
        <dbReference type="ARBA" id="ARBA00022842"/>
    </source>
</evidence>
<evidence type="ECO:0000256" key="5">
    <source>
        <dbReference type="ARBA" id="ARBA00022801"/>
    </source>
</evidence>
<name>L7JT90_TRAHO</name>
<dbReference type="GO" id="GO:0009060">
    <property type="term" value="P:aerobic respiration"/>
    <property type="evidence" value="ECO:0007669"/>
    <property type="project" value="EnsemblFungi"/>
</dbReference>
<organism evidence="7 8">
    <name type="scientific">Trachipleistophora hominis</name>
    <name type="common">Microsporidian parasite</name>
    <dbReference type="NCBI Taxonomy" id="72359"/>
    <lineage>
        <taxon>Eukaryota</taxon>
        <taxon>Fungi</taxon>
        <taxon>Fungi incertae sedis</taxon>
        <taxon>Microsporidia</taxon>
        <taxon>Pleistophoridae</taxon>
        <taxon>Trachipleistophora</taxon>
    </lineage>
</organism>
<dbReference type="GO" id="GO:0005739">
    <property type="term" value="C:mitochondrion"/>
    <property type="evidence" value="ECO:0007669"/>
    <property type="project" value="EnsemblFungi"/>
</dbReference>
<accession>L7JT90</accession>
<evidence type="ECO:0000313" key="7">
    <source>
        <dbReference type="EMBL" id="ELQ73977.1"/>
    </source>
</evidence>
<evidence type="ECO:0000256" key="4">
    <source>
        <dbReference type="ARBA" id="ARBA00022723"/>
    </source>
</evidence>
<dbReference type="PROSITE" id="PS00387">
    <property type="entry name" value="PPASE"/>
    <property type="match status" value="1"/>
</dbReference>
<evidence type="ECO:0000256" key="2">
    <source>
        <dbReference type="ARBA" id="ARBA00006220"/>
    </source>
</evidence>
<gene>
    <name evidence="7" type="ORF">THOM_3117</name>
</gene>
<dbReference type="Proteomes" id="UP000011185">
    <property type="component" value="Unassembled WGS sequence"/>
</dbReference>
<dbReference type="InterPro" id="IPR008162">
    <property type="entry name" value="Pyrophosphatase"/>
</dbReference>
<dbReference type="EMBL" id="JH994095">
    <property type="protein sequence ID" value="ELQ73977.1"/>
    <property type="molecule type" value="Genomic_DNA"/>
</dbReference>
<dbReference type="OrthoDB" id="1608002at2759"/>
<evidence type="ECO:0000313" key="8">
    <source>
        <dbReference type="Proteomes" id="UP000011185"/>
    </source>
</evidence>
<dbReference type="EC" id="3.6.1.1" evidence="3"/>
<keyword evidence="6" id="KW-0460">Magnesium</keyword>
<dbReference type="GO" id="GO:0004427">
    <property type="term" value="F:inorganic diphosphate phosphatase activity"/>
    <property type="evidence" value="ECO:0007669"/>
    <property type="project" value="UniProtKB-EC"/>
</dbReference>